<feature type="transmembrane region" description="Helical" evidence="18">
    <location>
        <begin position="20"/>
        <end position="45"/>
    </location>
</feature>
<evidence type="ECO:0000256" key="1">
    <source>
        <dbReference type="ARBA" id="ARBA00004141"/>
    </source>
</evidence>
<comment type="catalytic activity">
    <reaction evidence="17">
        <text>4 Fe(II)-[cytochrome c] + O2 + 8 H(+)(in) = 4 Fe(III)-[cytochrome c] + 2 H2O + 4 H(+)(out)</text>
        <dbReference type="Rhea" id="RHEA:11436"/>
        <dbReference type="Rhea" id="RHEA-COMP:10350"/>
        <dbReference type="Rhea" id="RHEA-COMP:14399"/>
        <dbReference type="ChEBI" id="CHEBI:15377"/>
        <dbReference type="ChEBI" id="CHEBI:15378"/>
        <dbReference type="ChEBI" id="CHEBI:15379"/>
        <dbReference type="ChEBI" id="CHEBI:29033"/>
        <dbReference type="ChEBI" id="CHEBI:29034"/>
        <dbReference type="EC" id="7.1.1.9"/>
    </reaction>
</comment>
<evidence type="ECO:0000259" key="20">
    <source>
        <dbReference type="PROSITE" id="PS50999"/>
    </source>
</evidence>
<evidence type="ECO:0000259" key="21">
    <source>
        <dbReference type="PROSITE" id="PS51007"/>
    </source>
</evidence>
<evidence type="ECO:0000256" key="7">
    <source>
        <dbReference type="ARBA" id="ARBA00022723"/>
    </source>
</evidence>
<dbReference type="EC" id="7.1.1.9" evidence="17"/>
<evidence type="ECO:0000313" key="25">
    <source>
        <dbReference type="Proteomes" id="UP000826616"/>
    </source>
</evidence>
<dbReference type="InterPro" id="IPR045187">
    <property type="entry name" value="CcO_II"/>
</dbReference>
<dbReference type="PROSITE" id="PS50999">
    <property type="entry name" value="COX2_TM"/>
    <property type="match status" value="1"/>
</dbReference>
<sequence length="311" mass="34564">MDFSWLFPPAINDMAKQVDSLFWFITSIAVFIFVLVEMLLFIFLVRYRRKRPDKQGVALHGNTKMEIIWTLVPALILVAIGVFSSKMTYAIQTPPKDVYTINVTGYKWRWDFEYPEGFKTTNNLVIPEDKNVLFKITSGDILHSFWIPAMRIKQDAVPGRQTQFWSGPTEKGEYPIVCAEYCGTMHSMMLAKLHVVSADEFNKFVQSGGKAGGGSAGGSGGEGKALAEQKGCLSCHAVDQTKLVGPGWGGMFGKDIKLSDGSTVKYDEKYIIESIMNPAAKTPQGYSAPMPSQQVTEEEAKAIAEYIKTLK</sequence>
<evidence type="ECO:0000256" key="5">
    <source>
        <dbReference type="ARBA" id="ARBA00022660"/>
    </source>
</evidence>
<dbReference type="PROSITE" id="PS50857">
    <property type="entry name" value="COX2_CUA"/>
    <property type="match status" value="1"/>
</dbReference>
<dbReference type="PANTHER" id="PTHR22888:SF9">
    <property type="entry name" value="CYTOCHROME C OXIDASE SUBUNIT 2"/>
    <property type="match status" value="1"/>
</dbReference>
<evidence type="ECO:0000256" key="15">
    <source>
        <dbReference type="PROSITE-ProRule" id="PRU00433"/>
    </source>
</evidence>
<comment type="function">
    <text evidence="14 17">Subunits I and II form the functional core of the enzyme complex. Electrons originating in cytochrome c are transferred via heme a and Cu(A) to the binuclear center formed by heme a3 and Cu(B).</text>
</comment>
<dbReference type="EMBL" id="FNDE01000025">
    <property type="protein sequence ID" value="SDH44399.1"/>
    <property type="molecule type" value="Genomic_DNA"/>
</dbReference>
<evidence type="ECO:0000256" key="11">
    <source>
        <dbReference type="ARBA" id="ARBA00023004"/>
    </source>
</evidence>
<protein>
    <recommendedName>
        <fullName evidence="17">Cytochrome c oxidase subunit 2</fullName>
        <ecNumber evidence="17">7.1.1.9</ecNumber>
    </recommendedName>
</protein>
<comment type="similarity">
    <text evidence="2 16">Belongs to the cytochrome c oxidase subunit 2 family.</text>
</comment>
<evidence type="ECO:0000259" key="19">
    <source>
        <dbReference type="PROSITE" id="PS50857"/>
    </source>
</evidence>
<dbReference type="GO" id="GO:0005886">
    <property type="term" value="C:plasma membrane"/>
    <property type="evidence" value="ECO:0007669"/>
    <property type="project" value="UniProtKB-SubCell"/>
</dbReference>
<dbReference type="InterPro" id="IPR014222">
    <property type="entry name" value="Cyt_c_oxidase_su2"/>
</dbReference>
<dbReference type="InterPro" id="IPR002429">
    <property type="entry name" value="CcO_II-like_C"/>
</dbReference>
<dbReference type="InterPro" id="IPR011759">
    <property type="entry name" value="Cyt_c_oxidase_su2_TM_dom"/>
</dbReference>
<evidence type="ECO:0000256" key="8">
    <source>
        <dbReference type="ARBA" id="ARBA00022967"/>
    </source>
</evidence>
<evidence type="ECO:0000256" key="14">
    <source>
        <dbReference type="ARBA" id="ARBA00024688"/>
    </source>
</evidence>
<evidence type="ECO:0000256" key="3">
    <source>
        <dbReference type="ARBA" id="ARBA00022448"/>
    </source>
</evidence>
<reference evidence="22 25" key="2">
    <citation type="submission" date="2021-08" db="EMBL/GenBank/DDBJ databases">
        <title>Complete genome sequence of the strain Aneurinibacillus thermoaerophilus CCM 8960.</title>
        <authorList>
            <person name="Musilova J."/>
            <person name="Kourilova X."/>
            <person name="Pernicova I."/>
            <person name="Bezdicek M."/>
            <person name="Lengerova M."/>
            <person name="Obruca S."/>
            <person name="Sedlar K."/>
        </authorList>
    </citation>
    <scope>NUCLEOTIDE SEQUENCE [LARGE SCALE GENOMIC DNA]</scope>
    <source>
        <strain evidence="22 25">CCM 8960</strain>
    </source>
</reference>
<dbReference type="SUPFAM" id="SSF46626">
    <property type="entry name" value="Cytochrome c"/>
    <property type="match status" value="1"/>
</dbReference>
<dbReference type="EMBL" id="CP080764">
    <property type="protein sequence ID" value="QYY42364.1"/>
    <property type="molecule type" value="Genomic_DNA"/>
</dbReference>
<comment type="subcellular location">
    <subcellularLocation>
        <location evidence="16">Cell membrane</location>
        <topology evidence="16">Multi-pass membrane protein</topology>
    </subcellularLocation>
    <subcellularLocation>
        <location evidence="1">Membrane</location>
        <topology evidence="1">Multi-pass membrane protein</topology>
    </subcellularLocation>
</comment>
<dbReference type="GeneID" id="97142916"/>
<feature type="domain" description="Cytochrome c" evidence="21">
    <location>
        <begin position="218"/>
        <end position="311"/>
    </location>
</feature>
<evidence type="ECO:0000256" key="18">
    <source>
        <dbReference type="SAM" id="Phobius"/>
    </source>
</evidence>
<keyword evidence="13 18" id="KW-0472">Membrane</keyword>
<dbReference type="GO" id="GO:0042773">
    <property type="term" value="P:ATP synthesis coupled electron transport"/>
    <property type="evidence" value="ECO:0007669"/>
    <property type="project" value="TreeGrafter"/>
</dbReference>
<dbReference type="PRINTS" id="PR01166">
    <property type="entry name" value="CYCOXIDASEII"/>
</dbReference>
<keyword evidence="10 18" id="KW-1133">Transmembrane helix</keyword>
<dbReference type="InterPro" id="IPR036257">
    <property type="entry name" value="Cyt_c_oxidase_su2_TM_sf"/>
</dbReference>
<dbReference type="Pfam" id="PF00034">
    <property type="entry name" value="Cytochrom_C"/>
    <property type="match status" value="1"/>
</dbReference>
<keyword evidence="4 15" id="KW-0349">Heme</keyword>
<evidence type="ECO:0000256" key="9">
    <source>
        <dbReference type="ARBA" id="ARBA00022982"/>
    </source>
</evidence>
<evidence type="ECO:0000313" key="23">
    <source>
        <dbReference type="EMBL" id="SDH44399.1"/>
    </source>
</evidence>
<keyword evidence="11 15" id="KW-0408">Iron</keyword>
<dbReference type="GO" id="GO:0016491">
    <property type="term" value="F:oxidoreductase activity"/>
    <property type="evidence" value="ECO:0007669"/>
    <property type="project" value="InterPro"/>
</dbReference>
<dbReference type="SUPFAM" id="SSF81464">
    <property type="entry name" value="Cytochrome c oxidase subunit II-like, transmembrane region"/>
    <property type="match status" value="1"/>
</dbReference>
<keyword evidence="25" id="KW-1185">Reference proteome</keyword>
<dbReference type="RefSeq" id="WP_057897637.1">
    <property type="nucleotide sequence ID" value="NZ_CP080764.1"/>
</dbReference>
<feature type="domain" description="Cytochrome oxidase subunit II copper A binding" evidence="19">
    <location>
        <begin position="96"/>
        <end position="207"/>
    </location>
</feature>
<feature type="transmembrane region" description="Helical" evidence="18">
    <location>
        <begin position="66"/>
        <end position="84"/>
    </location>
</feature>
<dbReference type="Gene3D" id="1.10.287.90">
    <property type="match status" value="1"/>
</dbReference>
<dbReference type="SUPFAM" id="SSF49503">
    <property type="entry name" value="Cupredoxins"/>
    <property type="match status" value="1"/>
</dbReference>
<keyword evidence="12 17" id="KW-0186">Copper</keyword>
<dbReference type="AlphaFoldDB" id="A0A1G8CG86"/>
<evidence type="ECO:0000256" key="6">
    <source>
        <dbReference type="ARBA" id="ARBA00022692"/>
    </source>
</evidence>
<evidence type="ECO:0000256" key="12">
    <source>
        <dbReference type="ARBA" id="ARBA00023008"/>
    </source>
</evidence>
<reference evidence="23 24" key="1">
    <citation type="submission" date="2016-10" db="EMBL/GenBank/DDBJ databases">
        <authorList>
            <person name="de Groot N.N."/>
        </authorList>
    </citation>
    <scope>NUCLEOTIDE SEQUENCE [LARGE SCALE GENOMIC DNA]</scope>
    <source>
        <strain evidence="23 24">L 420-91</strain>
    </source>
</reference>
<proteinExistence type="inferred from homology"/>
<dbReference type="Gene3D" id="1.10.760.10">
    <property type="entry name" value="Cytochrome c-like domain"/>
    <property type="match status" value="1"/>
</dbReference>
<dbReference type="Pfam" id="PF00116">
    <property type="entry name" value="COX2"/>
    <property type="match status" value="1"/>
</dbReference>
<keyword evidence="7 15" id="KW-0479">Metal-binding</keyword>
<dbReference type="GO" id="GO:0004129">
    <property type="term" value="F:cytochrome-c oxidase activity"/>
    <property type="evidence" value="ECO:0007669"/>
    <property type="project" value="UniProtKB-EC"/>
</dbReference>
<dbReference type="InterPro" id="IPR009056">
    <property type="entry name" value="Cyt_c-like_dom"/>
</dbReference>
<keyword evidence="3 16" id="KW-0813">Transport</keyword>
<name>A0A1G8CG86_ANETH</name>
<keyword evidence="5 16" id="KW-0679">Respiratory chain</keyword>
<dbReference type="Pfam" id="PF02790">
    <property type="entry name" value="COX2_TM"/>
    <property type="match status" value="1"/>
</dbReference>
<organism evidence="23 24">
    <name type="scientific">Aneurinibacillus thermoaerophilus</name>
    <dbReference type="NCBI Taxonomy" id="143495"/>
    <lineage>
        <taxon>Bacteria</taxon>
        <taxon>Bacillati</taxon>
        <taxon>Bacillota</taxon>
        <taxon>Bacilli</taxon>
        <taxon>Bacillales</taxon>
        <taxon>Paenibacillaceae</taxon>
        <taxon>Aneurinibacillus group</taxon>
        <taxon>Aneurinibacillus</taxon>
    </lineage>
</organism>
<dbReference type="PROSITE" id="PS51007">
    <property type="entry name" value="CYTC"/>
    <property type="match status" value="1"/>
</dbReference>
<feature type="domain" description="Cytochrome oxidase subunit II transmembrane region profile" evidence="20">
    <location>
        <begin position="1"/>
        <end position="95"/>
    </location>
</feature>
<dbReference type="PANTHER" id="PTHR22888">
    <property type="entry name" value="CYTOCHROME C OXIDASE, SUBUNIT II"/>
    <property type="match status" value="1"/>
</dbReference>
<evidence type="ECO:0000256" key="13">
    <source>
        <dbReference type="ARBA" id="ARBA00023136"/>
    </source>
</evidence>
<dbReference type="InterPro" id="IPR008972">
    <property type="entry name" value="Cupredoxin"/>
</dbReference>
<evidence type="ECO:0000313" key="22">
    <source>
        <dbReference type="EMBL" id="QYY42364.1"/>
    </source>
</evidence>
<dbReference type="Proteomes" id="UP000198956">
    <property type="component" value="Unassembled WGS sequence"/>
</dbReference>
<evidence type="ECO:0000313" key="24">
    <source>
        <dbReference type="Proteomes" id="UP000198956"/>
    </source>
</evidence>
<evidence type="ECO:0000256" key="16">
    <source>
        <dbReference type="RuleBase" id="RU000456"/>
    </source>
</evidence>
<comment type="cofactor">
    <cofactor evidence="17">
        <name>Cu cation</name>
        <dbReference type="ChEBI" id="CHEBI:23378"/>
    </cofactor>
    <text evidence="17">Binds a copper A center.</text>
</comment>
<gene>
    <name evidence="22" type="primary">coxB</name>
    <name evidence="22" type="ORF">K3F53_16165</name>
    <name evidence="23" type="ORF">SAMN04489735_102533</name>
</gene>
<evidence type="ECO:0000256" key="10">
    <source>
        <dbReference type="ARBA" id="ARBA00022989"/>
    </source>
</evidence>
<dbReference type="InterPro" id="IPR036909">
    <property type="entry name" value="Cyt_c-like_dom_sf"/>
</dbReference>
<dbReference type="GO" id="GO:0020037">
    <property type="term" value="F:heme binding"/>
    <property type="evidence" value="ECO:0007669"/>
    <property type="project" value="InterPro"/>
</dbReference>
<dbReference type="NCBIfam" id="TIGR02866">
    <property type="entry name" value="CoxB"/>
    <property type="match status" value="1"/>
</dbReference>
<dbReference type="Proteomes" id="UP000826616">
    <property type="component" value="Chromosome"/>
</dbReference>
<evidence type="ECO:0000256" key="2">
    <source>
        <dbReference type="ARBA" id="ARBA00007866"/>
    </source>
</evidence>
<keyword evidence="6 16" id="KW-0812">Transmembrane</keyword>
<evidence type="ECO:0000256" key="4">
    <source>
        <dbReference type="ARBA" id="ARBA00022617"/>
    </source>
</evidence>
<dbReference type="Gene3D" id="2.60.40.420">
    <property type="entry name" value="Cupredoxins - blue copper proteins"/>
    <property type="match status" value="1"/>
</dbReference>
<keyword evidence="8" id="KW-1278">Translocase</keyword>
<accession>A0A1G8CG86</accession>
<dbReference type="GO" id="GO:0005507">
    <property type="term" value="F:copper ion binding"/>
    <property type="evidence" value="ECO:0007669"/>
    <property type="project" value="InterPro"/>
</dbReference>
<keyword evidence="9 16" id="KW-0249">Electron transport</keyword>
<evidence type="ECO:0000256" key="17">
    <source>
        <dbReference type="RuleBase" id="RU004024"/>
    </source>
</evidence>